<name>A0AC61NKN7_9FIRM</name>
<accession>A0AC61NKN7</accession>
<dbReference type="EMBL" id="CP068393">
    <property type="protein sequence ID" value="QUC66743.1"/>
    <property type="molecule type" value="Genomic_DNA"/>
</dbReference>
<organism evidence="1 2">
    <name type="scientific">Aristaeella hokkaidonensis</name>
    <dbReference type="NCBI Taxonomy" id="3046382"/>
    <lineage>
        <taxon>Bacteria</taxon>
        <taxon>Bacillati</taxon>
        <taxon>Bacillota</taxon>
        <taxon>Clostridia</taxon>
        <taxon>Eubacteriales</taxon>
        <taxon>Aristaeellaceae</taxon>
        <taxon>Aristaeella</taxon>
    </lineage>
</organism>
<proteinExistence type="predicted"/>
<sequence>MEQLEATIQGTVFRNEENGWSVLTVRSGRSEITVVGSLPELSPGEQAVFSGDWIEHRTYGRQFHCISCELKTPTTLLGIERFLGSGLIHGVGPSTAQLIVEAFGEETLVILSEHPERLSEVRGIGKKRAIMIAESFREQQSTRRAMVFLQSYGISPALAIRISRHYGDRTPEIVRENPYRLCDDLEGVGFKTADRIGLSLGIPPDSENRVKSAMTYILRDAAAASGHVYLPEAELCSASASLLNVPLTLCQQALRSLLVSGALHSETDEAEECRRVYLPYYRYAEQEVALMIRRLMTAIAPDKYAGISRAISSFEKRRNITFSPTQRQAIAGALENGVFVITGGPGTGKTTIINCILELLSKDNETVLCAPTGRAAKRMSEATGAEARTIHRLLEYGGEQGAFTRTDDNPLEADCVIADETSMIDLVLMRALLKAIRPGTRLILVGDADQLPSVGPGNVLGDILDSGEVPCVRLTEIYRQSGESQIVVNAHLINSGQMPVLNGKGTDFFFERKTALADAAQSITALVTSRLPGYLHYPEEERLALSVRNIQVLAPSRKGECGVNSLNLRLQEMLNPPAADKPQLQWGETIFRLGDKVIQTRNDYRLPWRRETSAGIEDGAGVFNGDIGFIIDVDPENHMLTVRFDEEREATYESGDLEDLEPAYCLSVHKSQGSEFPVVVMPVTPGPPMLLTRNLLYTALTRARSLVVLVGAEAVIRRMVENDHVIRRYTTLARRLIETRELVQ</sequence>
<reference evidence="1" key="1">
    <citation type="submission" date="2021-01" db="EMBL/GenBank/DDBJ databases">
        <title>Complete genome sequence of Clostridiales bacterium R-7.</title>
        <authorList>
            <person name="Mahoney-Kurpe S.C."/>
            <person name="Palevich N."/>
            <person name="Koike S."/>
            <person name="Moon C.D."/>
            <person name="Attwood G.T."/>
        </authorList>
    </citation>
    <scope>NUCLEOTIDE SEQUENCE</scope>
    <source>
        <strain evidence="1">R-7</strain>
    </source>
</reference>
<protein>
    <submittedName>
        <fullName evidence="1">ATP-dependent RecD-like DNA helicase</fullName>
    </submittedName>
</protein>
<evidence type="ECO:0000313" key="1">
    <source>
        <dbReference type="EMBL" id="QUC66743.1"/>
    </source>
</evidence>
<keyword evidence="2" id="KW-1185">Reference proteome</keyword>
<dbReference type="Proteomes" id="UP000682782">
    <property type="component" value="Chromosome"/>
</dbReference>
<gene>
    <name evidence="1" type="ORF">JYE49_12945</name>
</gene>
<evidence type="ECO:0000313" key="2">
    <source>
        <dbReference type="Proteomes" id="UP000682782"/>
    </source>
</evidence>